<gene>
    <name evidence="3" type="ORF">LNINA_LOCUS13237</name>
</gene>
<dbReference type="Proteomes" id="UP001497472">
    <property type="component" value="Unassembled WGS sequence"/>
</dbReference>
<name>A0AAV1JXV4_9NEOP</name>
<evidence type="ECO:0000313" key="3">
    <source>
        <dbReference type="EMBL" id="CAK1554314.1"/>
    </source>
</evidence>
<dbReference type="AlphaFoldDB" id="A0AAV1JXV4"/>
<feature type="domain" description="PCNA-associated factor histone-like" evidence="2">
    <location>
        <begin position="18"/>
        <end position="114"/>
    </location>
</feature>
<evidence type="ECO:0000256" key="1">
    <source>
        <dbReference type="SAM" id="MobiDB-lite"/>
    </source>
</evidence>
<organism evidence="3 4">
    <name type="scientific">Leptosia nina</name>
    <dbReference type="NCBI Taxonomy" id="320188"/>
    <lineage>
        <taxon>Eukaryota</taxon>
        <taxon>Metazoa</taxon>
        <taxon>Ecdysozoa</taxon>
        <taxon>Arthropoda</taxon>
        <taxon>Hexapoda</taxon>
        <taxon>Insecta</taxon>
        <taxon>Pterygota</taxon>
        <taxon>Neoptera</taxon>
        <taxon>Endopterygota</taxon>
        <taxon>Lepidoptera</taxon>
        <taxon>Glossata</taxon>
        <taxon>Ditrysia</taxon>
        <taxon>Papilionoidea</taxon>
        <taxon>Pieridae</taxon>
        <taxon>Pierinae</taxon>
        <taxon>Leptosia</taxon>
    </lineage>
</organism>
<evidence type="ECO:0000313" key="4">
    <source>
        <dbReference type="Proteomes" id="UP001497472"/>
    </source>
</evidence>
<dbReference type="EMBL" id="CAVLEF010000277">
    <property type="protein sequence ID" value="CAK1554314.1"/>
    <property type="molecule type" value="Genomic_DNA"/>
</dbReference>
<dbReference type="InterPro" id="IPR031444">
    <property type="entry name" value="PCNA-AF_dom"/>
</dbReference>
<accession>A0AAV1JXV4</accession>
<feature type="region of interest" description="Disordered" evidence="1">
    <location>
        <begin position="222"/>
        <end position="259"/>
    </location>
</feature>
<proteinExistence type="predicted"/>
<dbReference type="Pfam" id="PF15715">
    <property type="entry name" value="PAF"/>
    <property type="match status" value="1"/>
</dbReference>
<protein>
    <recommendedName>
        <fullName evidence="2">PCNA-associated factor histone-like domain-containing protein</fullName>
    </recommendedName>
</protein>
<evidence type="ECO:0000259" key="2">
    <source>
        <dbReference type="Pfam" id="PF15715"/>
    </source>
</evidence>
<keyword evidence="4" id="KW-1185">Reference proteome</keyword>
<feature type="region of interest" description="Disordered" evidence="1">
    <location>
        <begin position="151"/>
        <end position="173"/>
    </location>
</feature>
<sequence length="259" mass="29103">MISVVKNKSFGWRQIVLRENSKARCSKARCSAAPAPSAASGVEKSSRSYSGGNPVCPRETPKWQKPITTFVYAKPKNIIDPEDASTSKSKPKRRVVYSDDEDSSKENNMNGANEGVEKERMESQVYDEIPEMADNGEQSGFVNAESELIDMSETDATSKNTLRNENSKGEINEDIESQVYEVIDYNVTHSPPKNRELDESIILEPLNGDDSHKIEEYYKKVTKKGKGVGKRSENNNRVSKRNLEEDESLETTSKRIRVD</sequence>
<comment type="caution">
    <text evidence="3">The sequence shown here is derived from an EMBL/GenBank/DDBJ whole genome shotgun (WGS) entry which is preliminary data.</text>
</comment>
<reference evidence="3 4" key="1">
    <citation type="submission" date="2023-11" db="EMBL/GenBank/DDBJ databases">
        <authorList>
            <person name="Okamura Y."/>
        </authorList>
    </citation>
    <scope>NUCLEOTIDE SEQUENCE [LARGE SCALE GENOMIC DNA]</scope>
</reference>
<feature type="region of interest" description="Disordered" evidence="1">
    <location>
        <begin position="29"/>
        <end position="122"/>
    </location>
</feature>
<feature type="compositionally biased region" description="Polar residues" evidence="1">
    <location>
        <begin position="154"/>
        <end position="164"/>
    </location>
</feature>
<feature type="compositionally biased region" description="Low complexity" evidence="1">
    <location>
        <begin position="29"/>
        <end position="40"/>
    </location>
</feature>